<evidence type="ECO:0000313" key="2">
    <source>
        <dbReference type="Proteomes" id="UP000006813"/>
    </source>
</evidence>
<name>G5BTP4_HETGA</name>
<sequence length="108" mass="12132">MAAPVGPVKFWRASANQRAERGGLNCSGKRYHLYTEEAFDKLPQSTVPEMQHSDLAPVMLQLKALGIDNVLKFHFMLPLPAQSMVQALELLNSWEVWTKTVTLLNPLV</sequence>
<keyword evidence="1" id="KW-0347">Helicase</keyword>
<dbReference type="GO" id="GO:0071013">
    <property type="term" value="C:catalytic step 2 spliceosome"/>
    <property type="evidence" value="ECO:0007669"/>
    <property type="project" value="TreeGrafter"/>
</dbReference>
<dbReference type="PANTHER" id="PTHR18934:SF136">
    <property type="entry name" value="ATP-DEPENDENT RNA HELICASE DHX35-RELATED"/>
    <property type="match status" value="1"/>
</dbReference>
<keyword evidence="1" id="KW-0067">ATP-binding</keyword>
<dbReference type="EMBL" id="JH171760">
    <property type="protein sequence ID" value="EHB12655.1"/>
    <property type="molecule type" value="Genomic_DNA"/>
</dbReference>
<gene>
    <name evidence="1" type="ORF">GW7_06915</name>
</gene>
<accession>G5BTP4</accession>
<dbReference type="Proteomes" id="UP000006813">
    <property type="component" value="Unassembled WGS sequence"/>
</dbReference>
<dbReference type="SUPFAM" id="SSF52540">
    <property type="entry name" value="P-loop containing nucleoside triphosphate hydrolases"/>
    <property type="match status" value="1"/>
</dbReference>
<dbReference type="STRING" id="10181.G5BTP4"/>
<keyword evidence="1" id="KW-0547">Nucleotide-binding</keyword>
<dbReference type="InParanoid" id="G5BTP4"/>
<dbReference type="Gene3D" id="1.10.10.2130">
    <property type="entry name" value="DEAH helicase family, winged-helix domain"/>
    <property type="match status" value="1"/>
</dbReference>
<dbReference type="InterPro" id="IPR042035">
    <property type="entry name" value="DEAH_win-hel_dom"/>
</dbReference>
<dbReference type="PANTHER" id="PTHR18934">
    <property type="entry name" value="ATP-DEPENDENT RNA HELICASE"/>
    <property type="match status" value="1"/>
</dbReference>
<dbReference type="InterPro" id="IPR027417">
    <property type="entry name" value="P-loop_NTPase"/>
</dbReference>
<dbReference type="GO" id="GO:0003723">
    <property type="term" value="F:RNA binding"/>
    <property type="evidence" value="ECO:0007669"/>
    <property type="project" value="TreeGrafter"/>
</dbReference>
<keyword evidence="1" id="KW-0378">Hydrolase</keyword>
<dbReference type="AlphaFoldDB" id="G5BTP4"/>
<organism evidence="1 2">
    <name type="scientific">Heterocephalus glaber</name>
    <name type="common">Naked mole rat</name>
    <dbReference type="NCBI Taxonomy" id="10181"/>
    <lineage>
        <taxon>Eukaryota</taxon>
        <taxon>Metazoa</taxon>
        <taxon>Chordata</taxon>
        <taxon>Craniata</taxon>
        <taxon>Vertebrata</taxon>
        <taxon>Euteleostomi</taxon>
        <taxon>Mammalia</taxon>
        <taxon>Eutheria</taxon>
        <taxon>Euarchontoglires</taxon>
        <taxon>Glires</taxon>
        <taxon>Rodentia</taxon>
        <taxon>Hystricomorpha</taxon>
        <taxon>Bathyergidae</taxon>
        <taxon>Heterocephalus</taxon>
    </lineage>
</organism>
<protein>
    <submittedName>
        <fullName evidence="1">Putative ATP-dependent RNA helicase DHX35</fullName>
    </submittedName>
</protein>
<proteinExistence type="predicted"/>
<evidence type="ECO:0000313" key="1">
    <source>
        <dbReference type="EMBL" id="EHB12655.1"/>
    </source>
</evidence>
<dbReference type="Gene3D" id="3.40.50.300">
    <property type="entry name" value="P-loop containing nucleotide triphosphate hydrolases"/>
    <property type="match status" value="1"/>
</dbReference>
<dbReference type="GO" id="GO:0004386">
    <property type="term" value="F:helicase activity"/>
    <property type="evidence" value="ECO:0007669"/>
    <property type="project" value="UniProtKB-KW"/>
</dbReference>
<reference evidence="1 2" key="1">
    <citation type="journal article" date="2011" name="Nature">
        <title>Genome sequencing reveals insights into physiology and longevity of the naked mole rat.</title>
        <authorList>
            <person name="Kim E.B."/>
            <person name="Fang X."/>
            <person name="Fushan A.A."/>
            <person name="Huang Z."/>
            <person name="Lobanov A.V."/>
            <person name="Han L."/>
            <person name="Marino S.M."/>
            <person name="Sun X."/>
            <person name="Turanov A.A."/>
            <person name="Yang P."/>
            <person name="Yim S.H."/>
            <person name="Zhao X."/>
            <person name="Kasaikina M.V."/>
            <person name="Stoletzki N."/>
            <person name="Peng C."/>
            <person name="Polak P."/>
            <person name="Xiong Z."/>
            <person name="Kiezun A."/>
            <person name="Zhu Y."/>
            <person name="Chen Y."/>
            <person name="Kryukov G.V."/>
            <person name="Zhang Q."/>
            <person name="Peshkin L."/>
            <person name="Yang L."/>
            <person name="Bronson R.T."/>
            <person name="Buffenstein R."/>
            <person name="Wang B."/>
            <person name="Han C."/>
            <person name="Li Q."/>
            <person name="Chen L."/>
            <person name="Zhao W."/>
            <person name="Sunyaev S.R."/>
            <person name="Park T.J."/>
            <person name="Zhang G."/>
            <person name="Wang J."/>
            <person name="Gladyshev V.N."/>
        </authorList>
    </citation>
    <scope>NUCLEOTIDE SEQUENCE [LARGE SCALE GENOMIC DNA]</scope>
</reference>